<evidence type="ECO:0000256" key="1">
    <source>
        <dbReference type="SAM" id="MobiDB-lite"/>
    </source>
</evidence>
<feature type="signal peptide" evidence="2">
    <location>
        <begin position="1"/>
        <end position="21"/>
    </location>
</feature>
<sequence>MALSMVLALVACPAMLATSEAIRQGQSKDRREEHRARRCNLVATCVKASSRSKEIDGRRIVLRNNKLYVDTVATKLNQDEGYDDNEQEESENETEGGSGHPFAGYYLPYPDAAYEGLVSTVCDDPPVLNWIYVDSDTYQVKYGLRVEAQPNITGPFDCTRQDRRMTLEGWEGFVVVEEPEQPGTWSLYFDRDDNGLRGKVAGGRRVLEVELWRREKRWKKDPDVRQQEQAKQTTT</sequence>
<evidence type="ECO:0000256" key="2">
    <source>
        <dbReference type="SAM" id="SignalP"/>
    </source>
</evidence>
<reference evidence="3 4" key="1">
    <citation type="submission" date="2015-01" db="EMBL/GenBank/DDBJ databases">
        <title>The Genome Sequence of Exophiala xenobiotica CBS118157.</title>
        <authorList>
            <consortium name="The Broad Institute Genomics Platform"/>
            <person name="Cuomo C."/>
            <person name="de Hoog S."/>
            <person name="Gorbushina A."/>
            <person name="Stielow B."/>
            <person name="Teixiera M."/>
            <person name="Abouelleil A."/>
            <person name="Chapman S.B."/>
            <person name="Priest M."/>
            <person name="Young S.K."/>
            <person name="Wortman J."/>
            <person name="Nusbaum C."/>
            <person name="Birren B."/>
        </authorList>
    </citation>
    <scope>NUCLEOTIDE SEQUENCE [LARGE SCALE GENOMIC DNA]</scope>
    <source>
        <strain evidence="3 4">CBS 118157</strain>
    </source>
</reference>
<organism evidence="3 4">
    <name type="scientific">Exophiala xenobiotica</name>
    <dbReference type="NCBI Taxonomy" id="348802"/>
    <lineage>
        <taxon>Eukaryota</taxon>
        <taxon>Fungi</taxon>
        <taxon>Dikarya</taxon>
        <taxon>Ascomycota</taxon>
        <taxon>Pezizomycotina</taxon>
        <taxon>Eurotiomycetes</taxon>
        <taxon>Chaetothyriomycetidae</taxon>
        <taxon>Chaetothyriales</taxon>
        <taxon>Herpotrichiellaceae</taxon>
        <taxon>Exophiala</taxon>
    </lineage>
</organism>
<protein>
    <submittedName>
        <fullName evidence="3">Uncharacterized protein</fullName>
    </submittedName>
</protein>
<keyword evidence="2" id="KW-0732">Signal</keyword>
<dbReference type="OrthoDB" id="3928002at2759"/>
<name>A0A0D2D7A1_9EURO</name>
<dbReference type="Proteomes" id="UP000054342">
    <property type="component" value="Unassembled WGS sequence"/>
</dbReference>
<dbReference type="PANTHER" id="PTHR38049">
    <property type="entry name" value="RICIN B LECTIN DOMAIN-CONTAINING PROTEIN"/>
    <property type="match status" value="1"/>
</dbReference>
<feature type="region of interest" description="Disordered" evidence="1">
    <location>
        <begin position="77"/>
        <end position="102"/>
    </location>
</feature>
<feature type="compositionally biased region" description="Acidic residues" evidence="1">
    <location>
        <begin position="80"/>
        <end position="94"/>
    </location>
</feature>
<dbReference type="STRING" id="348802.A0A0D2D7A1"/>
<evidence type="ECO:0000313" key="4">
    <source>
        <dbReference type="Proteomes" id="UP000054342"/>
    </source>
</evidence>
<dbReference type="PANTHER" id="PTHR38049:SF2">
    <property type="entry name" value="RICIN B LECTIN DOMAIN-CONTAINING PROTEIN"/>
    <property type="match status" value="1"/>
</dbReference>
<evidence type="ECO:0000313" key="3">
    <source>
        <dbReference type="EMBL" id="KIW58207.1"/>
    </source>
</evidence>
<dbReference type="EMBL" id="KN847318">
    <property type="protein sequence ID" value="KIW58207.1"/>
    <property type="molecule type" value="Genomic_DNA"/>
</dbReference>
<dbReference type="AlphaFoldDB" id="A0A0D2D7A1"/>
<dbReference type="RefSeq" id="XP_013318791.1">
    <property type="nucleotide sequence ID" value="XM_013463337.1"/>
</dbReference>
<gene>
    <name evidence="3" type="ORF">PV05_02748</name>
</gene>
<keyword evidence="4" id="KW-1185">Reference proteome</keyword>
<proteinExistence type="predicted"/>
<feature type="chain" id="PRO_5002255645" evidence="2">
    <location>
        <begin position="22"/>
        <end position="235"/>
    </location>
</feature>
<dbReference type="HOGENOM" id="CLU_061230_2_1_1"/>
<dbReference type="GeneID" id="25324656"/>
<accession>A0A0D2D7A1</accession>